<dbReference type="InterPro" id="IPR001129">
    <property type="entry name" value="Membr-assoc_MAPEG"/>
</dbReference>
<dbReference type="OrthoDB" id="2122304at2759"/>
<dbReference type="SUPFAM" id="SSF161084">
    <property type="entry name" value="MAPEG domain-like"/>
    <property type="match status" value="1"/>
</dbReference>
<evidence type="ECO:0000256" key="2">
    <source>
        <dbReference type="ARBA" id="ARBA00022692"/>
    </source>
</evidence>
<protein>
    <recommendedName>
        <fullName evidence="8">Membrane-associated proteins in eicosanoid and glutathione metabolism</fullName>
    </recommendedName>
</protein>
<keyword evidence="4 5" id="KW-0472">Membrane</keyword>
<keyword evidence="3 5" id="KW-1133">Transmembrane helix</keyword>
<evidence type="ECO:0008006" key="8">
    <source>
        <dbReference type="Google" id="ProtNLM"/>
    </source>
</evidence>
<keyword evidence="2 5" id="KW-0812">Transmembrane</keyword>
<dbReference type="Gene3D" id="1.20.120.550">
    <property type="entry name" value="Membrane associated eicosanoid/glutathione metabolism-like domain"/>
    <property type="match status" value="1"/>
</dbReference>
<evidence type="ECO:0000256" key="5">
    <source>
        <dbReference type="SAM" id="Phobius"/>
    </source>
</evidence>
<dbReference type="InterPro" id="IPR023352">
    <property type="entry name" value="MAPEG-like_dom_sf"/>
</dbReference>
<reference evidence="6" key="1">
    <citation type="journal article" date="2020" name="Stud. Mycol.">
        <title>101 Dothideomycetes genomes: a test case for predicting lifestyles and emergence of pathogens.</title>
        <authorList>
            <person name="Haridas S."/>
            <person name="Albert R."/>
            <person name="Binder M."/>
            <person name="Bloem J."/>
            <person name="Labutti K."/>
            <person name="Salamov A."/>
            <person name="Andreopoulos B."/>
            <person name="Baker S."/>
            <person name="Barry K."/>
            <person name="Bills G."/>
            <person name="Bluhm B."/>
            <person name="Cannon C."/>
            <person name="Castanera R."/>
            <person name="Culley D."/>
            <person name="Daum C."/>
            <person name="Ezra D."/>
            <person name="Gonzalez J."/>
            <person name="Henrissat B."/>
            <person name="Kuo A."/>
            <person name="Liang C."/>
            <person name="Lipzen A."/>
            <person name="Lutzoni F."/>
            <person name="Magnuson J."/>
            <person name="Mondo S."/>
            <person name="Nolan M."/>
            <person name="Ohm R."/>
            <person name="Pangilinan J."/>
            <person name="Park H.-J."/>
            <person name="Ramirez L."/>
            <person name="Alfaro M."/>
            <person name="Sun H."/>
            <person name="Tritt A."/>
            <person name="Yoshinaga Y."/>
            <person name="Zwiers L.-H."/>
            <person name="Turgeon B."/>
            <person name="Goodwin S."/>
            <person name="Spatafora J."/>
            <person name="Crous P."/>
            <person name="Grigoriev I."/>
        </authorList>
    </citation>
    <scope>NUCLEOTIDE SEQUENCE</scope>
    <source>
        <strain evidence="6">CBS 207.26</strain>
    </source>
</reference>
<comment type="subcellular location">
    <subcellularLocation>
        <location evidence="1">Membrane</location>
    </subcellularLocation>
</comment>
<evidence type="ECO:0000256" key="3">
    <source>
        <dbReference type="ARBA" id="ARBA00022989"/>
    </source>
</evidence>
<evidence type="ECO:0000256" key="1">
    <source>
        <dbReference type="ARBA" id="ARBA00004370"/>
    </source>
</evidence>
<accession>A0A6A6DRK7</accession>
<feature type="transmembrane region" description="Helical" evidence="5">
    <location>
        <begin position="101"/>
        <end position="120"/>
    </location>
</feature>
<dbReference type="PANTHER" id="PTHR35371:SF1">
    <property type="entry name" value="BLR7753 PROTEIN"/>
    <property type="match status" value="1"/>
</dbReference>
<proteinExistence type="predicted"/>
<evidence type="ECO:0000313" key="7">
    <source>
        <dbReference type="Proteomes" id="UP000800200"/>
    </source>
</evidence>
<evidence type="ECO:0000313" key="6">
    <source>
        <dbReference type="EMBL" id="KAF2182214.1"/>
    </source>
</evidence>
<dbReference type="PANTHER" id="PTHR35371">
    <property type="entry name" value="INNER MEMBRANE PROTEIN"/>
    <property type="match status" value="1"/>
</dbReference>
<keyword evidence="7" id="KW-1185">Reference proteome</keyword>
<organism evidence="6 7">
    <name type="scientific">Zopfia rhizophila CBS 207.26</name>
    <dbReference type="NCBI Taxonomy" id="1314779"/>
    <lineage>
        <taxon>Eukaryota</taxon>
        <taxon>Fungi</taxon>
        <taxon>Dikarya</taxon>
        <taxon>Ascomycota</taxon>
        <taxon>Pezizomycotina</taxon>
        <taxon>Dothideomycetes</taxon>
        <taxon>Dothideomycetes incertae sedis</taxon>
        <taxon>Zopfiaceae</taxon>
        <taxon>Zopfia</taxon>
    </lineage>
</organism>
<dbReference type="Proteomes" id="UP000800200">
    <property type="component" value="Unassembled WGS sequence"/>
</dbReference>
<evidence type="ECO:0000256" key="4">
    <source>
        <dbReference type="ARBA" id="ARBA00023136"/>
    </source>
</evidence>
<sequence>MPSFFDTYSPSILAIPAYYILSVFPHSYALNIATNGKVLKWDNRNPRSTTLKSRLKDKLDAETFAQYERAEACHANGMENLPLFAAAIILGNMVGLKKEGFGGMTGFAGTFLAVRLAYTAVYLTHKTQGPTVLRSGLWVAGVGLCFRVLFKAARALGADKAGF</sequence>
<feature type="transmembrane region" description="Helical" evidence="5">
    <location>
        <begin position="132"/>
        <end position="150"/>
    </location>
</feature>
<dbReference type="EMBL" id="ML994649">
    <property type="protein sequence ID" value="KAF2182214.1"/>
    <property type="molecule type" value="Genomic_DNA"/>
</dbReference>
<dbReference type="Pfam" id="PF01124">
    <property type="entry name" value="MAPEG"/>
    <property type="match status" value="1"/>
</dbReference>
<gene>
    <name evidence="6" type="ORF">K469DRAFT_712825</name>
</gene>
<dbReference type="GO" id="GO:0016020">
    <property type="term" value="C:membrane"/>
    <property type="evidence" value="ECO:0007669"/>
    <property type="project" value="UniProtKB-SubCell"/>
</dbReference>
<dbReference type="AlphaFoldDB" id="A0A6A6DRK7"/>
<name>A0A6A6DRK7_9PEZI</name>
<feature type="transmembrane region" description="Helical" evidence="5">
    <location>
        <begin position="12"/>
        <end position="30"/>
    </location>
</feature>